<keyword evidence="4" id="KW-1185">Reference proteome</keyword>
<dbReference type="Proteomes" id="UP001596105">
    <property type="component" value="Unassembled WGS sequence"/>
</dbReference>
<organism evidence="3 4">
    <name type="scientific">Cohnella suwonensis</name>
    <dbReference type="NCBI Taxonomy" id="696072"/>
    <lineage>
        <taxon>Bacteria</taxon>
        <taxon>Bacillati</taxon>
        <taxon>Bacillota</taxon>
        <taxon>Bacilli</taxon>
        <taxon>Bacillales</taxon>
        <taxon>Paenibacillaceae</taxon>
        <taxon>Cohnella</taxon>
    </lineage>
</organism>
<evidence type="ECO:0000259" key="2">
    <source>
        <dbReference type="Pfam" id="PF16982"/>
    </source>
</evidence>
<reference evidence="4" key="1">
    <citation type="journal article" date="2019" name="Int. J. Syst. Evol. Microbiol.">
        <title>The Global Catalogue of Microorganisms (GCM) 10K type strain sequencing project: providing services to taxonomists for standard genome sequencing and annotation.</title>
        <authorList>
            <consortium name="The Broad Institute Genomics Platform"/>
            <consortium name="The Broad Institute Genome Sequencing Center for Infectious Disease"/>
            <person name="Wu L."/>
            <person name="Ma J."/>
        </authorList>
    </citation>
    <scope>NUCLEOTIDE SEQUENCE [LARGE SCALE GENOMIC DNA]</scope>
    <source>
        <strain evidence="4">CCUG 57113</strain>
    </source>
</reference>
<feature type="domain" description="Putative Flagellin Flp1-like" evidence="2">
    <location>
        <begin position="21"/>
        <end position="66"/>
    </location>
</feature>
<gene>
    <name evidence="3" type="ORF">ACFPPD_16685</name>
</gene>
<keyword evidence="1" id="KW-0812">Transmembrane</keyword>
<dbReference type="RefSeq" id="WP_209751771.1">
    <property type="nucleotide sequence ID" value="NZ_JBHSMH010000058.1"/>
</dbReference>
<name>A0ABW0LWV7_9BACL</name>
<feature type="transmembrane region" description="Helical" evidence="1">
    <location>
        <begin position="27"/>
        <end position="47"/>
    </location>
</feature>
<protein>
    <submittedName>
        <fullName evidence="3">Flp1 family type IVb pilin</fullName>
    </submittedName>
</protein>
<proteinExistence type="predicted"/>
<comment type="caution">
    <text evidence="3">The sequence shown here is derived from an EMBL/GenBank/DDBJ whole genome shotgun (WGS) entry which is preliminary data.</text>
</comment>
<dbReference type="InterPro" id="IPR031564">
    <property type="entry name" value="Flp1-like"/>
</dbReference>
<keyword evidence="1" id="KW-0472">Membrane</keyword>
<evidence type="ECO:0000313" key="3">
    <source>
        <dbReference type="EMBL" id="MFC5470345.1"/>
    </source>
</evidence>
<sequence>MRAMLARGWKRANKSLKLDELWKDEEGLGTLELVLIAAVLIIMAILFKDWILEFLGNLMDSVEGKSESIFE</sequence>
<accession>A0ABW0LWV7</accession>
<dbReference type="Pfam" id="PF16982">
    <property type="entry name" value="Flp1_like"/>
    <property type="match status" value="1"/>
</dbReference>
<keyword evidence="1" id="KW-1133">Transmembrane helix</keyword>
<evidence type="ECO:0000256" key="1">
    <source>
        <dbReference type="SAM" id="Phobius"/>
    </source>
</evidence>
<dbReference type="EMBL" id="JBHSMH010000058">
    <property type="protein sequence ID" value="MFC5470345.1"/>
    <property type="molecule type" value="Genomic_DNA"/>
</dbReference>
<evidence type="ECO:0000313" key="4">
    <source>
        <dbReference type="Proteomes" id="UP001596105"/>
    </source>
</evidence>